<dbReference type="STRING" id="3075.A0A087SG34"/>
<reference evidence="2 4" key="1">
    <citation type="journal article" date="2014" name="BMC Genomics">
        <title>Oil accumulation mechanisms of the oleaginous microalga Chlorella protothecoides revealed through its genome, transcriptomes, and proteomes.</title>
        <authorList>
            <person name="Gao C."/>
            <person name="Wang Y."/>
            <person name="Shen Y."/>
            <person name="Yan D."/>
            <person name="He X."/>
            <person name="Dai J."/>
            <person name="Wu Q."/>
        </authorList>
    </citation>
    <scope>NUCLEOTIDE SEQUENCE [LARGE SCALE GENOMIC DNA]</scope>
    <source>
        <strain evidence="2 4">0710</strain>
    </source>
</reference>
<sequence length="134" mass="14808">MVLLRVLATWSLTQTLQSSKEPIEFGHTRKDVVLIGVGLIGVGYAMYYGLQALGLDAGSAGNWVQLSVFLGICVFWIGSYIWRVGTKNMTYAKQLSDYEAAVMQKRFEELPEAEIQSILKEQEGSKNSGPLSSQ</sequence>
<feature type="transmembrane region" description="Helical" evidence="1">
    <location>
        <begin position="32"/>
        <end position="50"/>
    </location>
</feature>
<gene>
    <name evidence="3" type="ORF">APUTEX25_005265</name>
    <name evidence="2" type="ORF">F751_2405</name>
</gene>
<dbReference type="GeneID" id="23613796"/>
<dbReference type="AlphaFoldDB" id="A0A087SG34"/>
<feature type="transmembrane region" description="Helical" evidence="1">
    <location>
        <begin position="62"/>
        <end position="82"/>
    </location>
</feature>
<dbReference type="InterPro" id="IPR021562">
    <property type="entry name" value="DUF3007"/>
</dbReference>
<name>A0A087SG34_AUXPR</name>
<dbReference type="KEGG" id="apro:F751_2405"/>
<protein>
    <submittedName>
        <fullName evidence="2">Uncharacterized protein</fullName>
    </submittedName>
</protein>
<dbReference type="Proteomes" id="UP000028924">
    <property type="component" value="Unassembled WGS sequence"/>
</dbReference>
<proteinExistence type="predicted"/>
<reference evidence="5" key="2">
    <citation type="journal article" date="2018" name="Algal Res.">
        <title>Characterization of plant carbon substrate utilization by Auxenochlorella protothecoides.</title>
        <authorList>
            <person name="Vogler B.W."/>
            <person name="Starkenburg S.R."/>
            <person name="Sudasinghe N."/>
            <person name="Schambach J.Y."/>
            <person name="Rollin J.A."/>
            <person name="Pattathil S."/>
            <person name="Barry A.N."/>
        </authorList>
    </citation>
    <scope>NUCLEOTIDE SEQUENCE [LARGE SCALE GENOMIC DNA]</scope>
    <source>
        <strain evidence="5">UTEX 25</strain>
    </source>
</reference>
<dbReference type="OrthoDB" id="5023at2759"/>
<organism evidence="2 4">
    <name type="scientific">Auxenochlorella protothecoides</name>
    <name type="common">Green microalga</name>
    <name type="synonym">Chlorella protothecoides</name>
    <dbReference type="NCBI Taxonomy" id="3075"/>
    <lineage>
        <taxon>Eukaryota</taxon>
        <taxon>Viridiplantae</taxon>
        <taxon>Chlorophyta</taxon>
        <taxon>core chlorophytes</taxon>
        <taxon>Trebouxiophyceae</taxon>
        <taxon>Chlorellales</taxon>
        <taxon>Chlorellaceae</taxon>
        <taxon>Auxenochlorella</taxon>
    </lineage>
</organism>
<dbReference type="EMBL" id="KL662109">
    <property type="protein sequence ID" value="KFM24688.1"/>
    <property type="molecule type" value="Genomic_DNA"/>
</dbReference>
<keyword evidence="1" id="KW-1133">Transmembrane helix</keyword>
<reference evidence="3" key="4">
    <citation type="submission" date="2018-11" db="EMBL/GenBank/DDBJ databases">
        <title>Characterization of plant carbon substrate utilization by Auxenochlorella protothecoides.</title>
        <authorList>
            <person name="Vogler B.W."/>
            <person name="Starkenburg S.R."/>
            <person name="Sudasinghe N."/>
            <person name="Schambach J.Y."/>
            <person name="Rollin J.A."/>
            <person name="Pattathil S."/>
            <person name="Barry A.N."/>
        </authorList>
    </citation>
    <scope>NUCLEOTIDE SEQUENCE [LARGE SCALE GENOMIC DNA]</scope>
    <source>
        <strain evidence="3">UTEX 25</strain>
    </source>
</reference>
<evidence type="ECO:0000256" key="1">
    <source>
        <dbReference type="SAM" id="Phobius"/>
    </source>
</evidence>
<dbReference type="RefSeq" id="XP_011397576.1">
    <property type="nucleotide sequence ID" value="XM_011399274.1"/>
</dbReference>
<dbReference type="Proteomes" id="UP000279271">
    <property type="component" value="Unassembled WGS sequence"/>
</dbReference>
<keyword evidence="4" id="KW-1185">Reference proteome</keyword>
<evidence type="ECO:0000313" key="2">
    <source>
        <dbReference type="EMBL" id="KFM24688.1"/>
    </source>
</evidence>
<dbReference type="Pfam" id="PF11460">
    <property type="entry name" value="DUF3007"/>
    <property type="match status" value="1"/>
</dbReference>
<evidence type="ECO:0000313" key="4">
    <source>
        <dbReference type="Proteomes" id="UP000028924"/>
    </source>
</evidence>
<dbReference type="eggNOG" id="ENOG502S6T3">
    <property type="taxonomic scope" value="Eukaryota"/>
</dbReference>
<accession>A0A087SG34</accession>
<dbReference type="PANTHER" id="PTHR35734">
    <property type="entry name" value="OS01G0805200 PROTEIN"/>
    <property type="match status" value="1"/>
</dbReference>
<dbReference type="PANTHER" id="PTHR35734:SF1">
    <property type="entry name" value="OS01G0805200 PROTEIN"/>
    <property type="match status" value="1"/>
</dbReference>
<keyword evidence="1" id="KW-0472">Membrane</keyword>
<evidence type="ECO:0000313" key="3">
    <source>
        <dbReference type="EMBL" id="RMZ53276.1"/>
    </source>
</evidence>
<dbReference type="EMBL" id="QOKY01000199">
    <property type="protein sequence ID" value="RMZ53276.1"/>
    <property type="molecule type" value="Genomic_DNA"/>
</dbReference>
<keyword evidence="1" id="KW-0812">Transmembrane</keyword>
<reference evidence="3" key="3">
    <citation type="submission" date="2018-10" db="EMBL/GenBank/DDBJ databases">
        <authorList>
            <person name="Hovde B."/>
            <person name="Zhang X."/>
        </authorList>
    </citation>
    <scope>NUCLEOTIDE SEQUENCE [LARGE SCALE GENOMIC DNA]</scope>
    <source>
        <strain evidence="3">UTEX 25</strain>
    </source>
</reference>
<evidence type="ECO:0000313" key="5">
    <source>
        <dbReference type="Proteomes" id="UP000279271"/>
    </source>
</evidence>